<feature type="compositionally biased region" description="Pro residues" evidence="1">
    <location>
        <begin position="353"/>
        <end position="363"/>
    </location>
</feature>
<evidence type="ECO:0000256" key="1">
    <source>
        <dbReference type="SAM" id="MobiDB-lite"/>
    </source>
</evidence>
<dbReference type="OrthoDB" id="6362633at2759"/>
<proteinExistence type="predicted"/>
<sequence>MGDRSNKRLKGPEGNPIEDRRSSPYVTPHPTQQQRYSSAPYGSHAPPGYAWPSQYNGQGPPGPPGSIHAHPGPSGVPSGPPPPHWTQIGGYGPPSRTPPPMDHGNWPPSGSALYPSRGRKLKTSHREDEMEGPSARYWSGGPPPGGSPPTHIPPGPYRRDAPPGYWQQPNRVYPGASNGWSKSSSRGPPRQDMMAPYPPGRGEEMGYISTMAIKQPSQPSFYEEDGAESSAGESGKDKGRGSYKCGRCGVPKKGHVCPYQAKVKRRPDEPPPETRNAAVQVERDEFMTLRRLNIRIQGFPESYVTEPYMGESMVVGEVNPMSIGPVSHSHPDELLLSDRMIAPSSSPRTTGPPDMPSSSPLPPTATSALHPVDSSDMKGTVDSQTI</sequence>
<evidence type="ECO:0000313" key="2">
    <source>
        <dbReference type="EMBL" id="GAX24343.1"/>
    </source>
</evidence>
<dbReference type="InParanoid" id="A0A1Z5KDJ8"/>
<comment type="caution">
    <text evidence="2">The sequence shown here is derived from an EMBL/GenBank/DDBJ whole genome shotgun (WGS) entry which is preliminary data.</text>
</comment>
<accession>A0A1Z5KDJ8</accession>
<dbReference type="Proteomes" id="UP000198406">
    <property type="component" value="Unassembled WGS sequence"/>
</dbReference>
<dbReference type="AlphaFoldDB" id="A0A1Z5KDJ8"/>
<feature type="region of interest" description="Disordered" evidence="1">
    <location>
        <begin position="1"/>
        <end position="247"/>
    </location>
</feature>
<name>A0A1Z5KDJ8_FISSO</name>
<gene>
    <name evidence="2" type="ORF">FisN_4Lh464</name>
</gene>
<feature type="compositionally biased region" description="Pro residues" evidence="1">
    <location>
        <begin position="141"/>
        <end position="156"/>
    </location>
</feature>
<dbReference type="EMBL" id="BDSP01000207">
    <property type="protein sequence ID" value="GAX24343.1"/>
    <property type="molecule type" value="Genomic_DNA"/>
</dbReference>
<organism evidence="2 3">
    <name type="scientific">Fistulifera solaris</name>
    <name type="common">Oleaginous diatom</name>
    <dbReference type="NCBI Taxonomy" id="1519565"/>
    <lineage>
        <taxon>Eukaryota</taxon>
        <taxon>Sar</taxon>
        <taxon>Stramenopiles</taxon>
        <taxon>Ochrophyta</taxon>
        <taxon>Bacillariophyta</taxon>
        <taxon>Bacillariophyceae</taxon>
        <taxon>Bacillariophycidae</taxon>
        <taxon>Naviculales</taxon>
        <taxon>Naviculaceae</taxon>
        <taxon>Fistulifera</taxon>
    </lineage>
</organism>
<feature type="region of interest" description="Disordered" evidence="1">
    <location>
        <begin position="339"/>
        <end position="386"/>
    </location>
</feature>
<reference evidence="2 3" key="1">
    <citation type="journal article" date="2015" name="Plant Cell">
        <title>Oil accumulation by the oleaginous diatom Fistulifera solaris as revealed by the genome and transcriptome.</title>
        <authorList>
            <person name="Tanaka T."/>
            <person name="Maeda Y."/>
            <person name="Veluchamy A."/>
            <person name="Tanaka M."/>
            <person name="Abida H."/>
            <person name="Marechal E."/>
            <person name="Bowler C."/>
            <person name="Muto M."/>
            <person name="Sunaga Y."/>
            <person name="Tanaka M."/>
            <person name="Yoshino T."/>
            <person name="Taniguchi T."/>
            <person name="Fukuda Y."/>
            <person name="Nemoto M."/>
            <person name="Matsumoto M."/>
            <person name="Wong P.S."/>
            <person name="Aburatani S."/>
            <person name="Fujibuchi W."/>
        </authorList>
    </citation>
    <scope>NUCLEOTIDE SEQUENCE [LARGE SCALE GENOMIC DNA]</scope>
    <source>
        <strain evidence="2 3">JPCC DA0580</strain>
    </source>
</reference>
<keyword evidence="3" id="KW-1185">Reference proteome</keyword>
<protein>
    <submittedName>
        <fullName evidence="2">Uncharacterized protein</fullName>
    </submittedName>
</protein>
<feature type="region of interest" description="Disordered" evidence="1">
    <location>
        <begin position="259"/>
        <end position="281"/>
    </location>
</feature>
<evidence type="ECO:0000313" key="3">
    <source>
        <dbReference type="Proteomes" id="UP000198406"/>
    </source>
</evidence>